<keyword evidence="17" id="KW-1185">Reference proteome</keyword>
<dbReference type="Gene3D" id="3.40.30.10">
    <property type="entry name" value="Glutaredoxin"/>
    <property type="match status" value="1"/>
</dbReference>
<dbReference type="STRING" id="3871.A0A1J7FXD2"/>
<dbReference type="CDD" id="cd08378">
    <property type="entry name" value="C2B_MCTP_PRT_plant"/>
    <property type="match status" value="1"/>
</dbReference>
<dbReference type="InterPro" id="IPR000008">
    <property type="entry name" value="C2_dom"/>
</dbReference>
<dbReference type="InterPro" id="IPR047258">
    <property type="entry name" value="C2C_MCTP_PRT_plant"/>
</dbReference>
<dbReference type="PRINTS" id="PR01011">
    <property type="entry name" value="GLUTPROXDASE"/>
</dbReference>
<dbReference type="InterPro" id="IPR047255">
    <property type="entry name" value="C2D_MCTP_PRT_plant"/>
</dbReference>
<dbReference type="InterPro" id="IPR036249">
    <property type="entry name" value="Thioredoxin-like_sf"/>
</dbReference>
<evidence type="ECO:0000256" key="7">
    <source>
        <dbReference type="ARBA" id="ARBA00022837"/>
    </source>
</evidence>
<dbReference type="SUPFAM" id="SSF49562">
    <property type="entry name" value="C2 domain (Calcium/lipid-binding domain, CaLB)"/>
    <property type="match status" value="4"/>
</dbReference>
<keyword evidence="4 12" id="KW-0575">Peroxidase</keyword>
<dbReference type="FunFam" id="2.60.40.150:FF:000323">
    <property type="entry name" value="C2 calcium/lipid-binding plant phosphoribosyltransferase family protein"/>
    <property type="match status" value="1"/>
</dbReference>
<evidence type="ECO:0000259" key="14">
    <source>
        <dbReference type="PROSITE" id="PS50004"/>
    </source>
</evidence>
<dbReference type="GO" id="GO:0016020">
    <property type="term" value="C:membrane"/>
    <property type="evidence" value="ECO:0007669"/>
    <property type="project" value="UniProtKB-SubCell"/>
</dbReference>
<dbReference type="InterPro" id="IPR029759">
    <property type="entry name" value="GPX_AS"/>
</dbReference>
<feature type="transmembrane region" description="Helical" evidence="13">
    <location>
        <begin position="26"/>
        <end position="51"/>
    </location>
</feature>
<dbReference type="Pfam" id="PF03016">
    <property type="entry name" value="Exostosin_GT47"/>
    <property type="match status" value="1"/>
</dbReference>
<feature type="domain" description="C2" evidence="14">
    <location>
        <begin position="811"/>
        <end position="932"/>
    </location>
</feature>
<dbReference type="Gramene" id="OIV92655">
    <property type="protein sequence ID" value="OIV92655"/>
    <property type="gene ID" value="TanjilG_18006"/>
</dbReference>
<feature type="domain" description="Thioredoxin" evidence="15">
    <location>
        <begin position="1822"/>
        <end position="2008"/>
    </location>
</feature>
<dbReference type="CDD" id="cd08379">
    <property type="entry name" value="C2D_MCTP_PRT_plant"/>
    <property type="match status" value="1"/>
</dbReference>
<reference evidence="16 17" key="1">
    <citation type="journal article" date="2017" name="Plant Biotechnol. J.">
        <title>A comprehensive draft genome sequence for lupin (Lupinus angustifolius), an emerging health food: insights into plant-microbe interactions and legume evolution.</title>
        <authorList>
            <person name="Hane J.K."/>
            <person name="Ming Y."/>
            <person name="Kamphuis L.G."/>
            <person name="Nelson M.N."/>
            <person name="Garg G."/>
            <person name="Atkins C.A."/>
            <person name="Bayer P.E."/>
            <person name="Bravo A."/>
            <person name="Bringans S."/>
            <person name="Cannon S."/>
            <person name="Edwards D."/>
            <person name="Foley R."/>
            <person name="Gao L.L."/>
            <person name="Harrison M.J."/>
            <person name="Huang W."/>
            <person name="Hurgobin B."/>
            <person name="Li S."/>
            <person name="Liu C.W."/>
            <person name="McGrath A."/>
            <person name="Morahan G."/>
            <person name="Murray J."/>
            <person name="Weller J."/>
            <person name="Jian J."/>
            <person name="Singh K.B."/>
        </authorList>
    </citation>
    <scope>NUCLEOTIDE SEQUENCE [LARGE SCALE GENOMIC DNA]</scope>
    <source>
        <strain evidence="17">cv. Tanjil</strain>
        <tissue evidence="16">Whole plant</tissue>
    </source>
</reference>
<evidence type="ECO:0000256" key="3">
    <source>
        <dbReference type="ARBA" id="ARBA00007923"/>
    </source>
</evidence>
<evidence type="ECO:0000256" key="11">
    <source>
        <dbReference type="ARBA" id="ARBA00053146"/>
    </source>
</evidence>
<dbReference type="SUPFAM" id="SSF52833">
    <property type="entry name" value="Thioredoxin-like"/>
    <property type="match status" value="1"/>
</dbReference>
<evidence type="ECO:0000313" key="17">
    <source>
        <dbReference type="Proteomes" id="UP000188354"/>
    </source>
</evidence>
<dbReference type="InterPro" id="IPR029760">
    <property type="entry name" value="GPX_CS"/>
</dbReference>
<feature type="transmembrane region" description="Helical" evidence="13">
    <location>
        <begin position="1339"/>
        <end position="1369"/>
    </location>
</feature>
<name>A0A1J7FXD2_LUPAN</name>
<dbReference type="PROSITE" id="PS51352">
    <property type="entry name" value="THIOREDOXIN_2"/>
    <property type="match status" value="1"/>
</dbReference>
<sequence length="2008" mass="230125">MQRFIEQRSKTQFISGTLVKKGPAHVAAYTSILLLLIFFSASTVSSLWATLSTTTNSKRISIGNKTIVASISPNHNRKRLFQNTLNCTTTRNQTCSTLDPTTSTTFEINDDVCPEYFRWIHEDLRAWKATGINRDMVERARNTAHFRESIQTRDIFTMWGIMQLVRKYKGMVPDLELMFDCDDQPVVLARDYDHHDDPNNITGPPPLFRYCADRWTRDIVFPDWSFWGWAEINIRPWEHVLKDIKESNKRINWNDREPFAYWKGNPSVAVTRQDLLKCNVSNEHDWNARLFVQAQEIGRAASKFIQEDLKMDYVYDYMFHLLNEYSKLLKFEPIVPEGAVELCSEAMACKRSGLEKKFMTESFVSEPSIKAPCSLPPPFEPNSLRIFYGNKLNFKLGVDVVSAHNLLPKDGEGSSSSFVELYFDGQKYRTTIKERDLNPVWNESFYFNISDPSNLNHLTLDAYVHCHTRATNSSSFLGKVSLTGTSFVAYADAVVLHYPLEKRRIFSRVRGEIGLKVYITNDSTIKSSIPTPAVESMHTNNPSLADTQVNAAGNTMANPLSNGKVESARHTFHHLPNPNHQHHQHHSNGFGDTHYVTKYEADEMVSGGPQPMKLVHMHSVSSAQPVDYALKETSPFLGGGRVVGGRIIHKDKTSSTYDLVERMYFLYVRVVKARELPAMDLTGSLDPFVVVRIGNYKGITRHFDKNQHPEWNQVFAFSKERMQASILEVRIKDKDLVKDDFVGLVRFDINEVPLRVPPDSPLAPEWYRLEDKKGEKIKGELMLAVWIGTQADEAFSDAWHSDAATPVDSTPAATTVIRSKVYHAPRLWYVRVNIVEAQDLVPTEKNRFPDVYVKAQIGNQVLKTKTVPARTLSPLWNEDLLFVAAEPFEDHLVLSVEDRIGSGKDEIIGRVIIPLNAVERRADDRMIHSRWFNLEKPVAVDVDQLKKEKFSSRIHLHLCLDGGYHVLDESTHYSSDLRPTAKQLWRPPIGILELGVLKAVGLHPMKTREGRGASDTYCVAKYGHKWIRTRTIVDNLSPKFNEQYTWEVFDQATVITVGVFDNSHIGEKGSKDLKIGKVRIRISTLETGRIYTHSYPLLVLHPTGVKKMGELHLAIRFSCTSFANMLYLYSKPLLPKMHYVRPFSVMQVDMLRHQAVNIVAARLGRAEPPLRKEVVEYMSDVDSHLWSMRRSKANFFRLMTLFSGVFAVGKWFGDICMWRNPITTVLVHVLFLMLVCFPELILPTVFLYMFLIGVWNFRYRARYPPHMNTRLSQADAVQPDELDEEFDTFPTSRNPDIVRMRYDRLRSVAGRIQTVVGDLASQGERIQALLSWRDPRATALFITLCLVSALVLYVTPFQALAGLVGFYVMRHPRFRHRLPSAPINFFRRLPAKTDRTNPSFEIPTSIANDSFIPLQIEGNATRHGKFPASNISYTVSGRDVNYNDKDEEIANAVKVVEEHLQVHRSWISDKNYAACDGRGIFVYDMPSMFNKDLLGQCRDMVPWQDFCRYFSNEGLGEPITNLGKGWYQTHQYSLELIFHSRVLKHPCRVYNENEAKLFYVPVYAGLDILRWHFKNVSNDVKDTLALDLVKWLERQRPWKNNQGKDHVFVLGKISWDFRRSNESPWGSRLLELDKMQNPIKLLIERQPWHVNDIGIPHPTYFHPQSDNDIVSWQLKIIRSNRKNLVSFAGAARPEAKDNIRSMLIDQCSSSYNNGKCQFLNCSSAKCNEPESITQVFMESEFCMQPPGDSPTRKSVFDSLISGCIPVLFDPFTAYYQYPWHLPKDHDKYSVFIDKKEVKQMNVNVVERLSNISSRERENMRRFIVYELLPGLVYRDQNGELEKFQDAFDITINNLLERDARGNDVNLGDYKGKVLLIVNVASQCGLTNSNYTELNQVYDKYKGKGLEILAFPCNQFGAQEPGSNEEIVEFACTRFKAEFPIFDKVDVNGDSATPLYKFLKSSKGGLFGDSIKWNFSKFLVDKEGNVVERYAPTTSPLSIEKDIKKLLDA</sequence>
<dbReference type="PROSITE" id="PS00763">
    <property type="entry name" value="GLUTATHIONE_PEROXID_2"/>
    <property type="match status" value="1"/>
</dbReference>
<evidence type="ECO:0000256" key="4">
    <source>
        <dbReference type="ARBA" id="ARBA00022559"/>
    </source>
</evidence>
<feature type="transmembrane region" description="Helical" evidence="13">
    <location>
        <begin position="1111"/>
        <end position="1129"/>
    </location>
</feature>
<dbReference type="CDD" id="cd04019">
    <property type="entry name" value="C2C_MCTP_PRT_plant"/>
    <property type="match status" value="1"/>
</dbReference>
<dbReference type="Pfam" id="PF00255">
    <property type="entry name" value="GSHPx"/>
    <property type="match status" value="1"/>
</dbReference>
<keyword evidence="5 13" id="KW-0812">Transmembrane</keyword>
<protein>
    <recommendedName>
        <fullName evidence="12">Glutathione peroxidase</fullName>
    </recommendedName>
</protein>
<dbReference type="CDD" id="cd04022">
    <property type="entry name" value="C2A_MCTP_PRT_plant"/>
    <property type="match status" value="1"/>
</dbReference>
<dbReference type="FunFam" id="3.40.30.10:FF:000025">
    <property type="entry name" value="Glutathione peroxidase"/>
    <property type="match status" value="1"/>
</dbReference>
<feature type="domain" description="C2" evidence="14">
    <location>
        <begin position="647"/>
        <end position="767"/>
    </location>
</feature>
<evidence type="ECO:0000256" key="5">
    <source>
        <dbReference type="ARBA" id="ARBA00022692"/>
    </source>
</evidence>
<dbReference type="Pfam" id="PF08372">
    <property type="entry name" value="PRT_C"/>
    <property type="match status" value="1"/>
</dbReference>
<keyword evidence="7" id="KW-0106">Calcium</keyword>
<dbReference type="FunFam" id="2.60.40.150:FF:000128">
    <property type="entry name" value="C2 domain-containing protein"/>
    <property type="match status" value="1"/>
</dbReference>
<evidence type="ECO:0000256" key="9">
    <source>
        <dbReference type="ARBA" id="ARBA00023002"/>
    </source>
</evidence>
<feature type="transmembrane region" description="Helical" evidence="13">
    <location>
        <begin position="1225"/>
        <end position="1257"/>
    </location>
</feature>
<comment type="similarity">
    <text evidence="2 12">Belongs to the glutathione peroxidase family.</text>
</comment>
<dbReference type="InterPro" id="IPR040911">
    <property type="entry name" value="Exostosin_GT47"/>
</dbReference>
<gene>
    <name evidence="16" type="ORF">TanjilG_18006</name>
</gene>
<dbReference type="InterPro" id="IPR013766">
    <property type="entry name" value="Thioredoxin_domain"/>
</dbReference>
<accession>A0A1J7FXD2</accession>
<dbReference type="SMART" id="SM00672">
    <property type="entry name" value="CAP10"/>
    <property type="match status" value="1"/>
</dbReference>
<dbReference type="GO" id="GO:0006979">
    <property type="term" value="P:response to oxidative stress"/>
    <property type="evidence" value="ECO:0007669"/>
    <property type="project" value="InterPro"/>
</dbReference>
<dbReference type="InterPro" id="IPR047259">
    <property type="entry name" value="QUIRKY-like"/>
</dbReference>
<comment type="function">
    <text evidence="11">May function as a signaling molecule by regulating the trafficking of other regulators.</text>
</comment>
<keyword evidence="8 13" id="KW-1133">Transmembrane helix</keyword>
<evidence type="ECO:0000256" key="10">
    <source>
        <dbReference type="ARBA" id="ARBA00023136"/>
    </source>
</evidence>
<dbReference type="Proteomes" id="UP000188354">
    <property type="component" value="Chromosome LG18"/>
</dbReference>
<keyword evidence="9 12" id="KW-0560">Oxidoreductase</keyword>
<comment type="subcellular location">
    <subcellularLocation>
        <location evidence="1">Membrane</location>
        <topology evidence="1">Multi-pass membrane protein</topology>
    </subcellularLocation>
</comment>
<evidence type="ECO:0000256" key="13">
    <source>
        <dbReference type="SAM" id="Phobius"/>
    </source>
</evidence>
<dbReference type="PANTHER" id="PTHR31425:SF52">
    <property type="entry name" value="MULTIPLE C2 DOMAIN AND TRANSMEMBRANE REGION PROTEIN 7"/>
    <property type="match status" value="1"/>
</dbReference>
<feature type="transmembrane region" description="Helical" evidence="13">
    <location>
        <begin position="1195"/>
        <end position="1213"/>
    </location>
</feature>
<evidence type="ECO:0000256" key="8">
    <source>
        <dbReference type="ARBA" id="ARBA00022989"/>
    </source>
</evidence>
<evidence type="ECO:0000259" key="15">
    <source>
        <dbReference type="PROSITE" id="PS51352"/>
    </source>
</evidence>
<feature type="domain" description="C2" evidence="14">
    <location>
        <begin position="376"/>
        <end position="498"/>
    </location>
</feature>
<evidence type="ECO:0000256" key="2">
    <source>
        <dbReference type="ARBA" id="ARBA00006926"/>
    </source>
</evidence>
<dbReference type="PROSITE" id="PS51355">
    <property type="entry name" value="GLUTATHIONE_PEROXID_3"/>
    <property type="match status" value="1"/>
</dbReference>
<proteinExistence type="inferred from homology"/>
<evidence type="ECO:0000313" key="16">
    <source>
        <dbReference type="EMBL" id="OIV92655.1"/>
    </source>
</evidence>
<dbReference type="InterPro" id="IPR047257">
    <property type="entry name" value="C2B_MCTP_PRT_plant"/>
</dbReference>
<dbReference type="Gene3D" id="2.60.40.150">
    <property type="entry name" value="C2 domain"/>
    <property type="match status" value="4"/>
</dbReference>
<dbReference type="Pfam" id="PF00168">
    <property type="entry name" value="C2"/>
    <property type="match status" value="4"/>
</dbReference>
<dbReference type="GO" id="GO:0004601">
    <property type="term" value="F:peroxidase activity"/>
    <property type="evidence" value="ECO:0007669"/>
    <property type="project" value="UniProtKB-KW"/>
</dbReference>
<dbReference type="SMART" id="SM00239">
    <property type="entry name" value="C2"/>
    <property type="match status" value="4"/>
</dbReference>
<organism evidence="16 17">
    <name type="scientific">Lupinus angustifolius</name>
    <name type="common">Narrow-leaved blue lupine</name>
    <dbReference type="NCBI Taxonomy" id="3871"/>
    <lineage>
        <taxon>Eukaryota</taxon>
        <taxon>Viridiplantae</taxon>
        <taxon>Streptophyta</taxon>
        <taxon>Embryophyta</taxon>
        <taxon>Tracheophyta</taxon>
        <taxon>Spermatophyta</taxon>
        <taxon>Magnoliopsida</taxon>
        <taxon>eudicotyledons</taxon>
        <taxon>Gunneridae</taxon>
        <taxon>Pentapetalae</taxon>
        <taxon>rosids</taxon>
        <taxon>fabids</taxon>
        <taxon>Fabales</taxon>
        <taxon>Fabaceae</taxon>
        <taxon>Papilionoideae</taxon>
        <taxon>50 kb inversion clade</taxon>
        <taxon>genistoids sensu lato</taxon>
        <taxon>core genistoids</taxon>
        <taxon>Genisteae</taxon>
        <taxon>Lupinus</taxon>
    </lineage>
</organism>
<dbReference type="CDD" id="cd00340">
    <property type="entry name" value="GSH_Peroxidase"/>
    <property type="match status" value="1"/>
</dbReference>
<evidence type="ECO:0000256" key="6">
    <source>
        <dbReference type="ARBA" id="ARBA00022737"/>
    </source>
</evidence>
<dbReference type="InterPro" id="IPR013583">
    <property type="entry name" value="MCTP_C"/>
</dbReference>
<dbReference type="InterPro" id="IPR000889">
    <property type="entry name" value="Glutathione_peroxidase"/>
</dbReference>
<feature type="domain" description="C2" evidence="14">
    <location>
        <begin position="973"/>
        <end position="1095"/>
    </location>
</feature>
<dbReference type="InterPro" id="IPR006598">
    <property type="entry name" value="CAP10"/>
</dbReference>
<dbReference type="Pfam" id="PF05686">
    <property type="entry name" value="Glyco_transf_90"/>
    <property type="match status" value="1"/>
</dbReference>
<dbReference type="PROSITE" id="PS50004">
    <property type="entry name" value="C2"/>
    <property type="match status" value="4"/>
</dbReference>
<evidence type="ECO:0000256" key="12">
    <source>
        <dbReference type="RuleBase" id="RU000499"/>
    </source>
</evidence>
<dbReference type="FunFam" id="2.60.40.150:FF:000090">
    <property type="entry name" value="C2 domain-containing protein"/>
    <property type="match status" value="1"/>
</dbReference>
<dbReference type="PANTHER" id="PTHR31425">
    <property type="entry name" value="PHOSPHORIBOSYLANTHRANILATE TRANSFERASE ISOFORM 1"/>
    <property type="match status" value="1"/>
</dbReference>
<dbReference type="EMBL" id="CM007378">
    <property type="protein sequence ID" value="OIV92655.1"/>
    <property type="molecule type" value="Genomic_DNA"/>
</dbReference>
<dbReference type="InterPro" id="IPR035892">
    <property type="entry name" value="C2_domain_sf"/>
</dbReference>
<keyword evidence="6" id="KW-0677">Repeat</keyword>
<keyword evidence="10 13" id="KW-0472">Membrane</keyword>
<dbReference type="PROSITE" id="PS00460">
    <property type="entry name" value="GLUTATHIONE_PEROXID_1"/>
    <property type="match status" value="1"/>
</dbReference>
<dbReference type="FunFam" id="2.60.40.150:FF:000119">
    <property type="entry name" value="C2 domain-containing protein"/>
    <property type="match status" value="1"/>
</dbReference>
<comment type="similarity">
    <text evidence="3">Belongs to the MCTP family.</text>
</comment>
<evidence type="ECO:0000256" key="1">
    <source>
        <dbReference type="ARBA" id="ARBA00004141"/>
    </source>
</evidence>